<proteinExistence type="predicted"/>
<evidence type="ECO:0000313" key="4">
    <source>
        <dbReference type="EMBL" id="MFC0240116.1"/>
    </source>
</evidence>
<dbReference type="Pfam" id="PF00702">
    <property type="entry name" value="Hydrolase"/>
    <property type="match status" value="1"/>
</dbReference>
<dbReference type="GO" id="GO:0016787">
    <property type="term" value="F:hydrolase activity"/>
    <property type="evidence" value="ECO:0007669"/>
    <property type="project" value="UniProtKB-KW"/>
</dbReference>
<protein>
    <submittedName>
        <fullName evidence="4">HAD family hydrolase</fullName>
        <ecNumber evidence="4">3.1.3.-</ecNumber>
    </submittedName>
</protein>
<dbReference type="Gene3D" id="3.40.50.1000">
    <property type="entry name" value="HAD superfamily/HAD-like"/>
    <property type="match status" value="1"/>
</dbReference>
<dbReference type="InterPro" id="IPR006439">
    <property type="entry name" value="HAD-SF_hydro_IA"/>
</dbReference>
<dbReference type="SFLD" id="SFLDS00003">
    <property type="entry name" value="Haloacid_Dehalogenase"/>
    <property type="match status" value="1"/>
</dbReference>
<accession>A0ABV6EPG2</accession>
<evidence type="ECO:0000256" key="1">
    <source>
        <dbReference type="ARBA" id="ARBA00001946"/>
    </source>
</evidence>
<dbReference type="SUPFAM" id="SSF56784">
    <property type="entry name" value="HAD-like"/>
    <property type="match status" value="1"/>
</dbReference>
<dbReference type="InterPro" id="IPR023214">
    <property type="entry name" value="HAD_sf"/>
</dbReference>
<reference evidence="4 5" key="1">
    <citation type="submission" date="2024-09" db="EMBL/GenBank/DDBJ databases">
        <authorList>
            <person name="Sun Q."/>
            <person name="Mori K."/>
        </authorList>
    </citation>
    <scope>NUCLEOTIDE SEQUENCE [LARGE SCALE GENOMIC DNA]</scope>
    <source>
        <strain evidence="4 5">KCTC 23279</strain>
    </source>
</reference>
<evidence type="ECO:0000313" key="5">
    <source>
        <dbReference type="Proteomes" id="UP001589775"/>
    </source>
</evidence>
<dbReference type="NCBIfam" id="TIGR01549">
    <property type="entry name" value="HAD-SF-IA-v1"/>
    <property type="match status" value="1"/>
</dbReference>
<dbReference type="EC" id="3.1.3.-" evidence="4"/>
<dbReference type="InterPro" id="IPR036412">
    <property type="entry name" value="HAD-like_sf"/>
</dbReference>
<evidence type="ECO:0000256" key="2">
    <source>
        <dbReference type="ARBA" id="ARBA00022801"/>
    </source>
</evidence>
<comment type="cofactor">
    <cofactor evidence="1">
        <name>Mg(2+)</name>
        <dbReference type="ChEBI" id="CHEBI:18420"/>
    </cofactor>
</comment>
<dbReference type="Proteomes" id="UP001589775">
    <property type="component" value="Unassembled WGS sequence"/>
</dbReference>
<dbReference type="PANTHER" id="PTHR46470">
    <property type="entry name" value="N-ACYLNEURAMINATE-9-PHOSPHATASE"/>
    <property type="match status" value="1"/>
</dbReference>
<gene>
    <name evidence="4" type="ORF">ACFFJ6_06535</name>
</gene>
<keyword evidence="2 4" id="KW-0378">Hydrolase</keyword>
<dbReference type="EMBL" id="JBHLWM010000001">
    <property type="protein sequence ID" value="MFC0240116.1"/>
    <property type="molecule type" value="Genomic_DNA"/>
</dbReference>
<organism evidence="4 5">
    <name type="scientific">Rhodopseudomonas telluris</name>
    <dbReference type="NCBI Taxonomy" id="644215"/>
    <lineage>
        <taxon>Bacteria</taxon>
        <taxon>Pseudomonadati</taxon>
        <taxon>Pseudomonadota</taxon>
        <taxon>Alphaproteobacteria</taxon>
        <taxon>Hyphomicrobiales</taxon>
        <taxon>Nitrobacteraceae</taxon>
        <taxon>Rhodopseudomonas</taxon>
    </lineage>
</organism>
<dbReference type="InterPro" id="IPR051400">
    <property type="entry name" value="HAD-like_hydrolase"/>
</dbReference>
<dbReference type="SFLD" id="SFLDG01129">
    <property type="entry name" value="C1.5:_HAD__Beta-PGM__Phosphata"/>
    <property type="match status" value="1"/>
</dbReference>
<dbReference type="Gene3D" id="1.20.120.710">
    <property type="entry name" value="Haloacid dehalogenase hydrolase-like domain"/>
    <property type="match status" value="1"/>
</dbReference>
<keyword evidence="3" id="KW-0460">Magnesium</keyword>
<dbReference type="RefSeq" id="WP_378385567.1">
    <property type="nucleotide sequence ID" value="NZ_JBHLWM010000001.1"/>
</dbReference>
<sequence>MISIHDAQRFGTFPDAVLFDTDNTLYSYAEAHEAGMEAVRAKATRTFAIDVGTFDRAFDSARHQVKGRLKHTAASHSRLLYFQRMLEIIGLGSQVLMALDLEQTYWRTFLSNAILFDGVKELLDDLRLRGIPTAVITDLTAQIQFRKIVYFGLDHYFDYIVTSEESGYDKPHEAPFRIAVEKMQPKGVNLWMIGDNPETDVRGARKCLNATTLQKVHKGVVVGAGEDRPDATFADFADLIRLLERIERGGGPEKLAVGARQ</sequence>
<keyword evidence="5" id="KW-1185">Reference proteome</keyword>
<evidence type="ECO:0000256" key="3">
    <source>
        <dbReference type="ARBA" id="ARBA00022842"/>
    </source>
</evidence>
<name>A0ABV6EPG2_9BRAD</name>
<comment type="caution">
    <text evidence="4">The sequence shown here is derived from an EMBL/GenBank/DDBJ whole genome shotgun (WGS) entry which is preliminary data.</text>
</comment>